<dbReference type="AlphaFoldDB" id="A0AAN9IPS4"/>
<evidence type="ECO:0000313" key="10">
    <source>
        <dbReference type="Proteomes" id="UP001372338"/>
    </source>
</evidence>
<evidence type="ECO:0000256" key="1">
    <source>
        <dbReference type="ARBA" id="ARBA00000900"/>
    </source>
</evidence>
<keyword evidence="6" id="KW-0256">Endoplasmic reticulum</keyword>
<dbReference type="SMART" id="SM00184">
    <property type="entry name" value="RING"/>
    <property type="match status" value="1"/>
</dbReference>
<name>A0AAN9IPS4_CROPI</name>
<feature type="compositionally biased region" description="Basic and acidic residues" evidence="7">
    <location>
        <begin position="364"/>
        <end position="375"/>
    </location>
</feature>
<comment type="function">
    <text evidence="6">E3 ubiquitin-protein ligase.</text>
</comment>
<comment type="caution">
    <text evidence="9">The sequence shown here is derived from an EMBL/GenBank/DDBJ whole genome shotgun (WGS) entry which is preliminary data.</text>
</comment>
<dbReference type="Proteomes" id="UP001372338">
    <property type="component" value="Unassembled WGS sequence"/>
</dbReference>
<evidence type="ECO:0000256" key="6">
    <source>
        <dbReference type="RuleBase" id="RU369090"/>
    </source>
</evidence>
<feature type="domain" description="RING-type" evidence="8">
    <location>
        <begin position="129"/>
        <end position="170"/>
    </location>
</feature>
<feature type="region of interest" description="Disordered" evidence="7">
    <location>
        <begin position="75"/>
        <end position="100"/>
    </location>
</feature>
<keyword evidence="6" id="KW-0862">Zinc</keyword>
<keyword evidence="4 6" id="KW-0833">Ubl conjugation pathway</keyword>
<evidence type="ECO:0000256" key="4">
    <source>
        <dbReference type="ARBA" id="ARBA00022786"/>
    </source>
</evidence>
<evidence type="ECO:0000256" key="2">
    <source>
        <dbReference type="ARBA" id="ARBA00004906"/>
    </source>
</evidence>
<dbReference type="PANTHER" id="PTHR12313">
    <property type="entry name" value="E3 UBIQUITIN-PROTEIN LIGASE RNF5-RELATED"/>
    <property type="match status" value="1"/>
</dbReference>
<gene>
    <name evidence="9" type="ORF">RIF29_13591</name>
</gene>
<proteinExistence type="predicted"/>
<sequence length="382" mass="42114">MEIDLNQEPLDSIRSFSQSELDSFWDELESPNRHIHRRFRHLEAVSSRARERHRWPPAHNPIQITNFTADTTAAADDAEGEGREENQEVEEGITESAKGSERKGADLVAKALGVERDRGDGRIGNFFDCNICLDTARDPIVTCCGHLYCWPCFYQLSYVYPSAKECPVCKGEVTDNAIFPIYGSDSSVGSQPQLELTENGVSIPPRPRAPRVESIRQQLVSQVTSPSVIIRNVQRYNNIIGGLGQQAPSGPNNALPAQPTHSHQIQRLVVQGAASFSSLQSAVNSALYSADRIVEDLESYIHGHQTGGSTQINPGAVNRGFTSSVAVARNRPGSRAQIVTATAAATNSRLQIRLSDPSSSNTRRRTDASLRDSSERRRRRLR</sequence>
<comment type="domain">
    <text evidence="6">The RING-type zinc finger domain is responsible for E3 ligase activity.</text>
</comment>
<reference evidence="9 10" key="1">
    <citation type="submission" date="2024-01" db="EMBL/GenBank/DDBJ databases">
        <title>The genomes of 5 underutilized Papilionoideae crops provide insights into root nodulation and disease resistanc.</title>
        <authorList>
            <person name="Yuan L."/>
        </authorList>
    </citation>
    <scope>NUCLEOTIDE SEQUENCE [LARGE SCALE GENOMIC DNA]</scope>
    <source>
        <strain evidence="9">ZHUSHIDOU_FW_LH</strain>
        <tissue evidence="9">Leaf</tissue>
    </source>
</reference>
<keyword evidence="6" id="KW-0479">Metal-binding</keyword>
<dbReference type="CDD" id="cd16534">
    <property type="entry name" value="RING-HC_RNF5-like"/>
    <property type="match status" value="1"/>
</dbReference>
<keyword evidence="3 6" id="KW-0808">Transferase</keyword>
<comment type="pathway">
    <text evidence="2 6">Protein modification; protein ubiquitination.</text>
</comment>
<dbReference type="InterPro" id="IPR001841">
    <property type="entry name" value="Znf_RING"/>
</dbReference>
<dbReference type="GO" id="GO:0008270">
    <property type="term" value="F:zinc ion binding"/>
    <property type="evidence" value="ECO:0007669"/>
    <property type="project" value="UniProtKB-KW"/>
</dbReference>
<evidence type="ECO:0000256" key="5">
    <source>
        <dbReference type="PROSITE-ProRule" id="PRU00175"/>
    </source>
</evidence>
<comment type="catalytic activity">
    <reaction evidence="1 6">
        <text>S-ubiquitinyl-[E2 ubiquitin-conjugating enzyme]-L-cysteine + [acceptor protein]-L-lysine = [E2 ubiquitin-conjugating enzyme]-L-cysteine + N(6)-ubiquitinyl-[acceptor protein]-L-lysine.</text>
        <dbReference type="EC" id="2.3.2.27"/>
    </reaction>
</comment>
<dbReference type="PROSITE" id="PS50089">
    <property type="entry name" value="ZF_RING_2"/>
    <property type="match status" value="1"/>
</dbReference>
<comment type="subcellular location">
    <subcellularLocation>
        <location evidence="6">Endoplasmic reticulum membrane</location>
        <topology evidence="6">Single-pass type IV membrane protein</topology>
    </subcellularLocation>
</comment>
<feature type="region of interest" description="Disordered" evidence="7">
    <location>
        <begin position="353"/>
        <end position="382"/>
    </location>
</feature>
<evidence type="ECO:0000256" key="7">
    <source>
        <dbReference type="SAM" id="MobiDB-lite"/>
    </source>
</evidence>
<organism evidence="9 10">
    <name type="scientific">Crotalaria pallida</name>
    <name type="common">Smooth rattlebox</name>
    <name type="synonym">Crotalaria striata</name>
    <dbReference type="NCBI Taxonomy" id="3830"/>
    <lineage>
        <taxon>Eukaryota</taxon>
        <taxon>Viridiplantae</taxon>
        <taxon>Streptophyta</taxon>
        <taxon>Embryophyta</taxon>
        <taxon>Tracheophyta</taxon>
        <taxon>Spermatophyta</taxon>
        <taxon>Magnoliopsida</taxon>
        <taxon>eudicotyledons</taxon>
        <taxon>Gunneridae</taxon>
        <taxon>Pentapetalae</taxon>
        <taxon>rosids</taxon>
        <taxon>fabids</taxon>
        <taxon>Fabales</taxon>
        <taxon>Fabaceae</taxon>
        <taxon>Papilionoideae</taxon>
        <taxon>50 kb inversion clade</taxon>
        <taxon>genistoids sensu lato</taxon>
        <taxon>core genistoids</taxon>
        <taxon>Crotalarieae</taxon>
        <taxon>Crotalaria</taxon>
    </lineage>
</organism>
<dbReference type="EMBL" id="JAYWIO010000002">
    <property type="protein sequence ID" value="KAK7283843.1"/>
    <property type="molecule type" value="Genomic_DNA"/>
</dbReference>
<dbReference type="SUPFAM" id="SSF57850">
    <property type="entry name" value="RING/U-box"/>
    <property type="match status" value="1"/>
</dbReference>
<accession>A0AAN9IPS4</accession>
<dbReference type="GO" id="GO:0005789">
    <property type="term" value="C:endoplasmic reticulum membrane"/>
    <property type="evidence" value="ECO:0007669"/>
    <property type="project" value="UniProtKB-SubCell"/>
</dbReference>
<evidence type="ECO:0000259" key="8">
    <source>
        <dbReference type="PROSITE" id="PS50089"/>
    </source>
</evidence>
<dbReference type="Pfam" id="PF14634">
    <property type="entry name" value="zf-RING_5"/>
    <property type="match status" value="1"/>
</dbReference>
<dbReference type="InterPro" id="IPR045103">
    <property type="entry name" value="RNF5/RNF185-like"/>
</dbReference>
<dbReference type="GO" id="GO:0006511">
    <property type="term" value="P:ubiquitin-dependent protein catabolic process"/>
    <property type="evidence" value="ECO:0007669"/>
    <property type="project" value="UniProtKB-UniRule"/>
</dbReference>
<protein>
    <recommendedName>
        <fullName evidence="6">E3 ubiquitin-protein ligase RMA</fullName>
        <ecNumber evidence="6">2.3.2.27</ecNumber>
    </recommendedName>
    <alternativeName>
        <fullName evidence="6">Protein RING membrane-anchor</fullName>
    </alternativeName>
    <alternativeName>
        <fullName evidence="6">RING-type E3 ubiquitin transferase RMA</fullName>
    </alternativeName>
</protein>
<keyword evidence="10" id="KW-1185">Reference proteome</keyword>
<evidence type="ECO:0000313" key="9">
    <source>
        <dbReference type="EMBL" id="KAK7283843.1"/>
    </source>
</evidence>
<dbReference type="InterPro" id="IPR013083">
    <property type="entry name" value="Znf_RING/FYVE/PHD"/>
</dbReference>
<dbReference type="GO" id="GO:0061630">
    <property type="term" value="F:ubiquitin protein ligase activity"/>
    <property type="evidence" value="ECO:0007669"/>
    <property type="project" value="UniProtKB-UniRule"/>
</dbReference>
<dbReference type="Gene3D" id="3.30.40.10">
    <property type="entry name" value="Zinc/RING finger domain, C3HC4 (zinc finger)"/>
    <property type="match status" value="1"/>
</dbReference>
<evidence type="ECO:0000256" key="3">
    <source>
        <dbReference type="ARBA" id="ARBA00022679"/>
    </source>
</evidence>
<dbReference type="EC" id="2.3.2.27" evidence="6"/>
<keyword evidence="5 6" id="KW-0863">Zinc-finger</keyword>